<dbReference type="Pfam" id="PF10613">
    <property type="entry name" value="Lig_chan-Glu_bd"/>
    <property type="match status" value="2"/>
</dbReference>
<keyword evidence="6 13" id="KW-1133">Transmembrane helix</keyword>
<evidence type="ECO:0000313" key="16">
    <source>
        <dbReference type="EMBL" id="OXU29699.1"/>
    </source>
</evidence>
<proteinExistence type="inferred from homology"/>
<feature type="transmembrane region" description="Helical" evidence="13">
    <location>
        <begin position="333"/>
        <end position="352"/>
    </location>
</feature>
<evidence type="ECO:0000256" key="4">
    <source>
        <dbReference type="ARBA" id="ARBA00022475"/>
    </source>
</evidence>
<evidence type="ECO:0000256" key="9">
    <source>
        <dbReference type="ARBA" id="ARBA00023170"/>
    </source>
</evidence>
<evidence type="ECO:0000256" key="12">
    <source>
        <dbReference type="ARBA" id="ARBA00023303"/>
    </source>
</evidence>
<dbReference type="STRING" id="543379.A0A232FGY0"/>
<protein>
    <recommendedName>
        <fullName evidence="18">Ionotropic glutamate receptor L-glutamate and glycine-binding domain-containing protein</fullName>
    </recommendedName>
</protein>
<dbReference type="InterPro" id="IPR001320">
    <property type="entry name" value="Iontro_rcpt_C"/>
</dbReference>
<evidence type="ECO:0000256" key="10">
    <source>
        <dbReference type="ARBA" id="ARBA00023180"/>
    </source>
</evidence>
<keyword evidence="10" id="KW-0325">Glycoprotein</keyword>
<feature type="domain" description="Ionotropic glutamate receptor C-terminal" evidence="14">
    <location>
        <begin position="714"/>
        <end position="1062"/>
    </location>
</feature>
<evidence type="ECO:0008006" key="18">
    <source>
        <dbReference type="Google" id="ProtNLM"/>
    </source>
</evidence>
<dbReference type="SUPFAM" id="SSF53850">
    <property type="entry name" value="Periplasmic binding protein-like II"/>
    <property type="match status" value="2"/>
</dbReference>
<dbReference type="Gene3D" id="1.10.287.70">
    <property type="match status" value="1"/>
</dbReference>
<accession>A0A232FGY0</accession>
<feature type="transmembrane region" description="Helical" evidence="13">
    <location>
        <begin position="274"/>
        <end position="293"/>
    </location>
</feature>
<dbReference type="GO" id="GO:0005886">
    <property type="term" value="C:plasma membrane"/>
    <property type="evidence" value="ECO:0007669"/>
    <property type="project" value="UniProtKB-SubCell"/>
</dbReference>
<dbReference type="InterPro" id="IPR052192">
    <property type="entry name" value="Insect_Ionotropic_Sensory_Rcpt"/>
</dbReference>
<keyword evidence="17" id="KW-1185">Reference proteome</keyword>
<keyword evidence="7" id="KW-0406">Ion transport</keyword>
<evidence type="ECO:0000256" key="2">
    <source>
        <dbReference type="ARBA" id="ARBA00008685"/>
    </source>
</evidence>
<feature type="domain" description="Ionotropic glutamate receptor L-glutamate and glycine-binding" evidence="15">
    <location>
        <begin position="154"/>
        <end position="218"/>
    </location>
</feature>
<dbReference type="Gene3D" id="3.40.190.10">
    <property type="entry name" value="Periplasmic binding protein-like II"/>
    <property type="match status" value="3"/>
</dbReference>
<dbReference type="GO" id="GO:0015276">
    <property type="term" value="F:ligand-gated monoatomic ion channel activity"/>
    <property type="evidence" value="ECO:0007669"/>
    <property type="project" value="InterPro"/>
</dbReference>
<dbReference type="PANTHER" id="PTHR42643:SF24">
    <property type="entry name" value="IONOTROPIC RECEPTOR 60A"/>
    <property type="match status" value="1"/>
</dbReference>
<evidence type="ECO:0000256" key="13">
    <source>
        <dbReference type="SAM" id="Phobius"/>
    </source>
</evidence>
<dbReference type="Proteomes" id="UP000215335">
    <property type="component" value="Unassembled WGS sequence"/>
</dbReference>
<evidence type="ECO:0000256" key="1">
    <source>
        <dbReference type="ARBA" id="ARBA00004651"/>
    </source>
</evidence>
<dbReference type="EMBL" id="NNAY01000251">
    <property type="protein sequence ID" value="OXU29699.1"/>
    <property type="molecule type" value="Genomic_DNA"/>
</dbReference>
<evidence type="ECO:0000313" key="17">
    <source>
        <dbReference type="Proteomes" id="UP000215335"/>
    </source>
</evidence>
<dbReference type="SMART" id="SM00079">
    <property type="entry name" value="PBPe"/>
    <property type="match status" value="1"/>
</dbReference>
<keyword evidence="8 13" id="KW-0472">Membrane</keyword>
<evidence type="ECO:0000256" key="8">
    <source>
        <dbReference type="ARBA" id="ARBA00023136"/>
    </source>
</evidence>
<dbReference type="OrthoDB" id="8186464at2759"/>
<keyword evidence="3" id="KW-0813">Transport</keyword>
<comment type="similarity">
    <text evidence="2">Belongs to the glutamate-gated ion channel (TC 1.A.10.1) family.</text>
</comment>
<sequence length="1114" mass="128668">MTKMVKEFSRKYVLSQNINFTKLYQEVEYYNGKSVQPLFVVMLKTLEDLYQFGDTTKLYNMGLHTWLVIFMESNDRKFNDFCREPRDNVLNLVVSTKMLAKCYNNPLLKEWYSMDEKKIEVSEYGMWSIQKGVTKLSEKNFYERRSNFKGISLKVSTVKEVAPIPDWNGSLNSFFGMVFKELSSTMNFKMEFISEEDYYGTWNETEDRWTGVIGRLEAREIDIGIGEFTMSQQRADVVDYTVPLMLSHSDLYIKRPNMSNVDWSAYVKAFHTNIWGLIVVILVITPILLAIMCRISKGSDVSRCYLLEEYLAIWSIYCQKSLPDFPASSSLRIAYLSVFLSSLVLFAVYSAYLTSYLTVFTPSIPFNTFGGFVKDGTYKLIILRHSSNHDLFTRSKIPIISKMGKLLKADEDLPHDIFAALKQVCNERVVLYTNQLFIEKVSRYSPCVLTSLTQGRLDNVGFVLAKNSPYTEIFNYNLKNLRAFGIVECLKRRYLRKFIFDDSSYLPVALWSVIPILGILCLGIVVSLQFLICECIVKQKYVTLINQTVKSKSQNKETFKTLTTMFRISRCFSDHNVLVQTARLSNVRKYLKYYKYRTLSPLYIITLKSQLDLEEFSNFAKNFTMSMNLWLVFIYKSPELLKFCQKPDRNLFNVMFNTKILIKCENDPIIKEWYSVRGVEVKVNSVARWTVNEGFVMVNTHSMWQRRKRLDNITIRIATVRESPFTMADHAENRDTLYGLFGSVLRELKDMANFTAELIAAEDYYGSYEPMTGKWSGVIGRLVSKEVDIGVAEFGRSKHRMDIIDFTVPLLLTRMSYYMKQPNMSAIMWSTYTQVLDHRIWTIYLFAALVCSFLIAVIMSKLKSKKIIPLTLDNCFYVWGIQCQQSLPEFPTASSLKIAFMSLVIPSMVIYISYSAALTSYLAVFNPNLPFTTEQEFTSDKSYNLTVLRGSVYHDIFERSNGSLALKMRERLKRPEDLPLNMFEAIKQVCNEQVVFCTNELFVDKISANIPCTLMSISSGRLDSAAFVLTKHSPYTGLLNYYIENFRSHGIIKVLSNRHLSKMVPQASIYVPVSFQSVVPILALFFSGVGLSLFILTGEYVIWYSAKMRKRGRS</sequence>
<comment type="caution">
    <text evidence="16">The sequence shown here is derived from an EMBL/GenBank/DDBJ whole genome shotgun (WGS) entry which is preliminary data.</text>
</comment>
<feature type="transmembrane region" description="Helical" evidence="13">
    <location>
        <begin position="1081"/>
        <end position="1103"/>
    </location>
</feature>
<dbReference type="SMART" id="SM00918">
    <property type="entry name" value="Lig_chan-Glu_bd"/>
    <property type="match status" value="2"/>
</dbReference>
<evidence type="ECO:0000256" key="3">
    <source>
        <dbReference type="ARBA" id="ARBA00022448"/>
    </source>
</evidence>
<dbReference type="GO" id="GO:0050906">
    <property type="term" value="P:detection of stimulus involved in sensory perception"/>
    <property type="evidence" value="ECO:0007669"/>
    <property type="project" value="UniProtKB-ARBA"/>
</dbReference>
<feature type="transmembrane region" description="Helical" evidence="13">
    <location>
        <begin position="508"/>
        <end position="532"/>
    </location>
</feature>
<keyword evidence="12" id="KW-0407">Ion channel</keyword>
<dbReference type="InterPro" id="IPR019594">
    <property type="entry name" value="Glu/Gly-bd"/>
</dbReference>
<keyword evidence="4" id="KW-1003">Cell membrane</keyword>
<evidence type="ECO:0000256" key="11">
    <source>
        <dbReference type="ARBA" id="ARBA00023286"/>
    </source>
</evidence>
<dbReference type="PANTHER" id="PTHR42643">
    <property type="entry name" value="IONOTROPIC RECEPTOR 20A-RELATED"/>
    <property type="match status" value="1"/>
</dbReference>
<organism evidence="16 17">
    <name type="scientific">Trichomalopsis sarcophagae</name>
    <dbReference type="NCBI Taxonomy" id="543379"/>
    <lineage>
        <taxon>Eukaryota</taxon>
        <taxon>Metazoa</taxon>
        <taxon>Ecdysozoa</taxon>
        <taxon>Arthropoda</taxon>
        <taxon>Hexapoda</taxon>
        <taxon>Insecta</taxon>
        <taxon>Pterygota</taxon>
        <taxon>Neoptera</taxon>
        <taxon>Endopterygota</taxon>
        <taxon>Hymenoptera</taxon>
        <taxon>Apocrita</taxon>
        <taxon>Proctotrupomorpha</taxon>
        <taxon>Chalcidoidea</taxon>
        <taxon>Pteromalidae</taxon>
        <taxon>Pteromalinae</taxon>
        <taxon>Trichomalopsis</taxon>
    </lineage>
</organism>
<keyword evidence="11" id="KW-1071">Ligand-gated ion channel</keyword>
<feature type="transmembrane region" description="Helical" evidence="13">
    <location>
        <begin position="898"/>
        <end position="924"/>
    </location>
</feature>
<gene>
    <name evidence="16" type="ORF">TSAR_006447</name>
</gene>
<reference evidence="16 17" key="1">
    <citation type="journal article" date="2017" name="Curr. Biol.">
        <title>The Evolution of Venom by Co-option of Single-Copy Genes.</title>
        <authorList>
            <person name="Martinson E.O."/>
            <person name="Mrinalini"/>
            <person name="Kelkar Y.D."/>
            <person name="Chang C.H."/>
            <person name="Werren J.H."/>
        </authorList>
    </citation>
    <scope>NUCLEOTIDE SEQUENCE [LARGE SCALE GENOMIC DNA]</scope>
    <source>
        <strain evidence="16 17">Alberta</strain>
        <tissue evidence="16">Whole body</tissue>
    </source>
</reference>
<name>A0A232FGY0_9HYME</name>
<feature type="domain" description="Ionotropic glutamate receptor L-glutamate and glycine-binding" evidence="15">
    <location>
        <begin position="724"/>
        <end position="784"/>
    </location>
</feature>
<keyword evidence="5 13" id="KW-0812">Transmembrane</keyword>
<evidence type="ECO:0000256" key="6">
    <source>
        <dbReference type="ARBA" id="ARBA00022989"/>
    </source>
</evidence>
<dbReference type="AlphaFoldDB" id="A0A232FGY0"/>
<evidence type="ECO:0000259" key="14">
    <source>
        <dbReference type="SMART" id="SM00079"/>
    </source>
</evidence>
<evidence type="ECO:0000259" key="15">
    <source>
        <dbReference type="SMART" id="SM00918"/>
    </source>
</evidence>
<comment type="subcellular location">
    <subcellularLocation>
        <location evidence="1">Cell membrane</location>
        <topology evidence="1">Multi-pass membrane protein</topology>
    </subcellularLocation>
</comment>
<evidence type="ECO:0000256" key="7">
    <source>
        <dbReference type="ARBA" id="ARBA00023065"/>
    </source>
</evidence>
<keyword evidence="9" id="KW-0675">Receptor</keyword>
<evidence type="ECO:0000256" key="5">
    <source>
        <dbReference type="ARBA" id="ARBA00022692"/>
    </source>
</evidence>
<feature type="transmembrane region" description="Helical" evidence="13">
    <location>
        <begin position="839"/>
        <end position="859"/>
    </location>
</feature>